<evidence type="ECO:0000256" key="2">
    <source>
        <dbReference type="ARBA" id="ARBA00009252"/>
    </source>
</evidence>
<dbReference type="GO" id="GO:0010468">
    <property type="term" value="P:regulation of gene expression"/>
    <property type="evidence" value="ECO:0007669"/>
    <property type="project" value="InterPro"/>
</dbReference>
<evidence type="ECO:0000256" key="5">
    <source>
        <dbReference type="ARBA" id="ARBA00023306"/>
    </source>
</evidence>
<feature type="compositionally biased region" description="Pro residues" evidence="7">
    <location>
        <begin position="174"/>
        <end position="183"/>
    </location>
</feature>
<dbReference type="GO" id="GO:0003682">
    <property type="term" value="F:chromatin binding"/>
    <property type="evidence" value="ECO:0007669"/>
    <property type="project" value="TreeGrafter"/>
</dbReference>
<feature type="compositionally biased region" description="Acidic residues" evidence="7">
    <location>
        <begin position="600"/>
        <end position="611"/>
    </location>
</feature>
<dbReference type="GO" id="GO:0090694">
    <property type="term" value="C:Scc2-Scc4 cohesin loading complex"/>
    <property type="evidence" value="ECO:0007669"/>
    <property type="project" value="TreeGrafter"/>
</dbReference>
<dbReference type="GO" id="GO:0071169">
    <property type="term" value="P:establishment of protein localization to chromatin"/>
    <property type="evidence" value="ECO:0007669"/>
    <property type="project" value="TreeGrafter"/>
</dbReference>
<dbReference type="GO" id="GO:0034087">
    <property type="term" value="P:establishment of mitotic sister chromatid cohesion"/>
    <property type="evidence" value="ECO:0007669"/>
    <property type="project" value="TreeGrafter"/>
</dbReference>
<dbReference type="GO" id="GO:1990414">
    <property type="term" value="P:replication-born double-strand break repair via sister chromatid exchange"/>
    <property type="evidence" value="ECO:0007669"/>
    <property type="project" value="TreeGrafter"/>
</dbReference>
<accession>A0A9P4KD94</accession>
<feature type="domain" description="Sister chromatid cohesion C-terminal" evidence="8">
    <location>
        <begin position="1436"/>
        <end position="1621"/>
    </location>
</feature>
<comment type="similarity">
    <text evidence="2 6">Belongs to the SCC2/Nipped-B family.</text>
</comment>
<gene>
    <name evidence="9" type="ORF">CC78DRAFT_615547</name>
</gene>
<evidence type="ECO:0000259" key="8">
    <source>
        <dbReference type="Pfam" id="PF12830"/>
    </source>
</evidence>
<dbReference type="Proteomes" id="UP000800093">
    <property type="component" value="Unassembled WGS sequence"/>
</dbReference>
<feature type="region of interest" description="Disordered" evidence="7">
    <location>
        <begin position="1775"/>
        <end position="1840"/>
    </location>
</feature>
<dbReference type="SUPFAM" id="SSF48371">
    <property type="entry name" value="ARM repeat"/>
    <property type="match status" value="1"/>
</dbReference>
<dbReference type="Pfam" id="PF12765">
    <property type="entry name" value="Cohesin_HEAT"/>
    <property type="match status" value="1"/>
</dbReference>
<proteinExistence type="inferred from homology"/>
<evidence type="ECO:0000256" key="1">
    <source>
        <dbReference type="ARBA" id="ARBA00004123"/>
    </source>
</evidence>
<name>A0A9P4KD94_9PLEO</name>
<keyword evidence="5 6" id="KW-0131">Cell cycle</keyword>
<evidence type="ECO:0000256" key="7">
    <source>
        <dbReference type="SAM" id="MobiDB-lite"/>
    </source>
</evidence>
<dbReference type="CDD" id="cd23958">
    <property type="entry name" value="SCC2"/>
    <property type="match status" value="1"/>
</dbReference>
<evidence type="ECO:0000256" key="4">
    <source>
        <dbReference type="ARBA" id="ARBA00023242"/>
    </source>
</evidence>
<dbReference type="InterPro" id="IPR026003">
    <property type="entry name" value="Cohesin_HEAT"/>
</dbReference>
<keyword evidence="3 6" id="KW-0677">Repeat</keyword>
<dbReference type="InterPro" id="IPR011989">
    <property type="entry name" value="ARM-like"/>
</dbReference>
<comment type="caution">
    <text evidence="9">The sequence shown here is derived from an EMBL/GenBank/DDBJ whole genome shotgun (WGS) entry which is preliminary data.</text>
</comment>
<evidence type="ECO:0000256" key="3">
    <source>
        <dbReference type="ARBA" id="ARBA00022737"/>
    </source>
</evidence>
<comment type="subcellular location">
    <subcellularLocation>
        <location evidence="1 6">Nucleus</location>
    </subcellularLocation>
</comment>
<feature type="compositionally biased region" description="Polar residues" evidence="7">
    <location>
        <begin position="208"/>
        <end position="219"/>
    </location>
</feature>
<dbReference type="InterPro" id="IPR016024">
    <property type="entry name" value="ARM-type_fold"/>
</dbReference>
<reference evidence="10" key="1">
    <citation type="journal article" date="2020" name="Stud. Mycol.">
        <title>101 Dothideomycetes genomes: A test case for predicting lifestyles and emergence of pathogens.</title>
        <authorList>
            <person name="Haridas S."/>
            <person name="Albert R."/>
            <person name="Binder M."/>
            <person name="Bloem J."/>
            <person name="LaButti K."/>
            <person name="Salamov A."/>
            <person name="Andreopoulos B."/>
            <person name="Baker S."/>
            <person name="Barry K."/>
            <person name="Bills G."/>
            <person name="Bluhm B."/>
            <person name="Cannon C."/>
            <person name="Castanera R."/>
            <person name="Culley D."/>
            <person name="Daum C."/>
            <person name="Ezra D."/>
            <person name="Gonzalez J."/>
            <person name="Henrissat B."/>
            <person name="Kuo A."/>
            <person name="Liang C."/>
            <person name="Lipzen A."/>
            <person name="Lutzoni F."/>
            <person name="Magnuson J."/>
            <person name="Mondo S."/>
            <person name="Nolan M."/>
            <person name="Ohm R."/>
            <person name="Pangilinan J."/>
            <person name="Park H.-J."/>
            <person name="Ramirez L."/>
            <person name="Alfaro M."/>
            <person name="Sun H."/>
            <person name="Tritt A."/>
            <person name="Yoshinaga Y."/>
            <person name="Zwiers L.-H."/>
            <person name="Turgeon B."/>
            <person name="Goodwin S."/>
            <person name="Spatafora J."/>
            <person name="Crous P."/>
            <person name="Grigoriev I."/>
        </authorList>
    </citation>
    <scope>NUCLEOTIDE SEQUENCE [LARGE SCALE GENOMIC DNA]</scope>
    <source>
        <strain evidence="10">CBS 304.66</strain>
    </source>
</reference>
<evidence type="ECO:0000313" key="9">
    <source>
        <dbReference type="EMBL" id="KAF2265697.1"/>
    </source>
</evidence>
<keyword evidence="4 6" id="KW-0539">Nucleus</keyword>
<organism evidence="9 10">
    <name type="scientific">Lojkania enalia</name>
    <dbReference type="NCBI Taxonomy" id="147567"/>
    <lineage>
        <taxon>Eukaryota</taxon>
        <taxon>Fungi</taxon>
        <taxon>Dikarya</taxon>
        <taxon>Ascomycota</taxon>
        <taxon>Pezizomycotina</taxon>
        <taxon>Dothideomycetes</taxon>
        <taxon>Pleosporomycetidae</taxon>
        <taxon>Pleosporales</taxon>
        <taxon>Pleosporales incertae sedis</taxon>
        <taxon>Lojkania</taxon>
    </lineage>
</organism>
<feature type="region of interest" description="Disordered" evidence="7">
    <location>
        <begin position="112"/>
        <end position="132"/>
    </location>
</feature>
<keyword evidence="10" id="KW-1185">Reference proteome</keyword>
<dbReference type="PANTHER" id="PTHR21704">
    <property type="entry name" value="NIPPED-B-LIKE PROTEIN DELANGIN SCC2-RELATED"/>
    <property type="match status" value="1"/>
</dbReference>
<protein>
    <recommendedName>
        <fullName evidence="6">Sister chromatid cohesion protein</fullName>
    </recommendedName>
</protein>
<feature type="region of interest" description="Disordered" evidence="7">
    <location>
        <begin position="589"/>
        <end position="611"/>
    </location>
</feature>
<feature type="compositionally biased region" description="Basic residues" evidence="7">
    <location>
        <begin position="1814"/>
        <end position="1830"/>
    </location>
</feature>
<feature type="region of interest" description="Disordered" evidence="7">
    <location>
        <begin position="208"/>
        <end position="232"/>
    </location>
</feature>
<dbReference type="GO" id="GO:0140588">
    <property type="term" value="P:chromatin looping"/>
    <property type="evidence" value="ECO:0007669"/>
    <property type="project" value="InterPro"/>
</dbReference>
<dbReference type="Gene3D" id="1.25.10.10">
    <property type="entry name" value="Leucine-rich Repeat Variant"/>
    <property type="match status" value="1"/>
</dbReference>
<dbReference type="Pfam" id="PF12830">
    <property type="entry name" value="Nipped-B_C"/>
    <property type="match status" value="1"/>
</dbReference>
<dbReference type="InterPro" id="IPR033031">
    <property type="entry name" value="Scc2/Nipped-B"/>
</dbReference>
<sequence length="1840" mass="204033">MSSTNSNWHMVNGGALPIRPPTVDEALPYSPFTSIVPFMPDIIPYPSAEPPTPPTTLTQDQQVAAKKAIGILNAEIKGQTTSSTGHLQQTLSELQNLLNPEDLTYFEFKSAVQLPTPPPDSPNTTSTLNGIAPSIVPSLTPFAAMLMKKTDVFYQEPGAGSHKQRQQTRVTPNQPAPQPPPPTSFSHSLATVASNTAYSRNAEIQYTAGASSSPGSTNAAPRPGPTVVIKPLPPTTRREEYQRYDNVKISNDASTRKREIARAEHETSAFNMRQREIADEKICELNALIEDLIDTKDDIDGWEKYFTTVTADGSETKILRSAQANKLHEAVMNVLSNGSFCHVPRDDILRIQSLCEPSIDVTTEISLDPTELDLEVWIESLNQADAGLKAVRIVLETMTSGIDDRQICSEDLIGIMVKALKHVLENCVIKVVESRPSEISSDIFSPAKTYRDLVRRVMRSCGRVLKLLADLIGKVTMTEMALSPIEYLALTTMFAQNASHEGESALGIREYESFRQNAIDVLAQIFACHPGQRLSLTNEILQSLDKLSDKRGSARQFKSAREGDIMMVSALFMRIVQAAASRISQSDIKPDDGIKRVQQEDEEYDSGSECEDEPLAKISHSGKLKKRNAKEIANDLNNDASSVALMISRFLITKALEVTKSGDKPFRNLLDLFIEDFCNVLGSPEWPASALLLVLLLSIVMNILRDEKKPVPERHTALNALSLMGVGILEFTDRMEKRKQSLDISQSDLSSKLVHLADDALKHGINDNYLLDFHGPYRVVLDSLHANLSSSRDKLHLQSASGSHVTFWAHSFNMAFRSEQGEGTDRQGIDALEKKLMKMIMEPDWLATEYVPQKVSDSQSQLAASIIALQGTFCKSLPVMVERFISYTRHTSAKLQGQATRSLTNLIDKNPKILSETTFTRIVTMASDNSPSVRETVLNLIAKCLEQNPDWEQHCLDQVLARTTDTSIAPKKRAIKLLKEIYARTESKENQLRIAGKLLIPVRDDEKSIAELARQTLEEMWLPSQAGIVKNDESQVRLARSNRASMLVDIVESIRHETVPLKSFETFFKDVLSPQKSKNAVANLGTCKDLVADMMDAQISGGGNAKGETKVKDPAVQSRQARILRTLAIFAEVKPEIFTSHQMELLKTHVEDFGGLSELPIFGPTVTIFRFVFPILPSLQVPFSVAVFAALKTVLPKLSNWAAQYILGSKETLLDVARCLWTIHPLVQGVPGAAAPNNHSGLQQIFFVFSSCLIKVVTGSASPDTRKTEPVFVKTLRNMLNIVGSFAKVWDFDKHVDLFRTSLQTMAGRAQCLSLQKWNGNSVSALLIDSVLPFTRQAWDISLRKQALCCIGEICQNSPGKYFRNDVEKALKLVFYNQDNVDLKLVVLEQFRDFFSSTERRSESGAEIAVGEGAIRGAERLGNSLVGSDSDGAPLHLAQKFLEDIVKVALGESNKLALLATEIIISISHQGLVHPKKCGPPLVVLGTSPQKEVSRIALIEHQSIHLKNESILEKEYVEAVVQAFKYQYDVFKDPHGMIEKTYKPKMGPFFGILNSGGTPKTRRLFFTNICKRINFDLSRLDGTGAIPDGVLFARFCLENLGLFEFPKVDDILVLTSELEKIVLKQTGPTVALALETEIAKYTPEAGLQQQDPLGENGSINPIYPQPEDDLSMPITNERLRLLTTACMILQMMWETRSFIKRAWNLHGKINKTDRIKPAVRANFVTGKELWERISNIMTALDSRESMMKQCREFAGLLEVDEDAKIDEDLDGNEQFGLADAGYETPDDNGDGPALPNSGRGRKRKSSAALGNTPKKSRGRLASSRNKKRNSKTPDDEEDWD</sequence>
<dbReference type="EMBL" id="ML986603">
    <property type="protein sequence ID" value="KAF2265697.1"/>
    <property type="molecule type" value="Genomic_DNA"/>
</dbReference>
<feature type="compositionally biased region" description="Basic and acidic residues" evidence="7">
    <location>
        <begin position="589"/>
        <end position="599"/>
    </location>
</feature>
<evidence type="ECO:0000313" key="10">
    <source>
        <dbReference type="Proteomes" id="UP000800093"/>
    </source>
</evidence>
<dbReference type="PANTHER" id="PTHR21704:SF18">
    <property type="entry name" value="NIPPED-B-LIKE PROTEIN"/>
    <property type="match status" value="1"/>
</dbReference>
<dbReference type="OrthoDB" id="418242at2759"/>
<evidence type="ECO:0000256" key="6">
    <source>
        <dbReference type="RuleBase" id="RU364107"/>
    </source>
</evidence>
<dbReference type="InterPro" id="IPR024986">
    <property type="entry name" value="Nipped-B_C"/>
</dbReference>
<dbReference type="GO" id="GO:0061775">
    <property type="term" value="F:cohesin loader activity"/>
    <property type="evidence" value="ECO:0007669"/>
    <property type="project" value="InterPro"/>
</dbReference>
<feature type="region of interest" description="Disordered" evidence="7">
    <location>
        <begin position="157"/>
        <end position="188"/>
    </location>
</feature>